<evidence type="ECO:0000313" key="1">
    <source>
        <dbReference type="EMBL" id="EWS79091.1"/>
    </source>
</evidence>
<sequence>MQREVYKQYDKERLFDHLAAQIKRIKTSILIFVDFLMPCTQMTVGGLKVRAGQSVLLQAMCLEVDMNLPGSRPRFLQRHWNMILQQVWVPLNDCIPICSECHRYIRRVVKSIRSLMRGFLLIFGVSRRNVFCIALED</sequence>
<comment type="caution">
    <text evidence="1">The sequence shown here is derived from an EMBL/GenBank/DDBJ whole genome shotgun (WGS) entry which is preliminary data.</text>
</comment>
<gene>
    <name evidence="1" type="ORF">AF72_02650</name>
</gene>
<proteinExistence type="predicted"/>
<dbReference type="STRING" id="1444770.AF72_02650"/>
<dbReference type="Proteomes" id="UP000020406">
    <property type="component" value="Unassembled WGS sequence"/>
</dbReference>
<protein>
    <submittedName>
        <fullName evidence="1">Uncharacterized protein</fullName>
    </submittedName>
</protein>
<dbReference type="EMBL" id="JDSQ01000003">
    <property type="protein sequence ID" value="EWS79091.1"/>
    <property type="molecule type" value="Genomic_DNA"/>
</dbReference>
<accession>Z9JMS1</accession>
<name>Z9JMS1_9GAMM</name>
<reference evidence="1 2" key="1">
    <citation type="journal article" date="2014" name="Genome Announc.">
        <title>Draft Genome Sequence of Xylella fastidiosa Pear Leaf Scorch Strain in Taiwan.</title>
        <authorList>
            <person name="Su C.C."/>
            <person name="Deng W.L."/>
            <person name="Jan F.J."/>
            <person name="Chang C.J."/>
            <person name="Huang H."/>
            <person name="Chen J."/>
        </authorList>
    </citation>
    <scope>NUCLEOTIDE SEQUENCE [LARGE SCALE GENOMIC DNA]</scope>
    <source>
        <strain evidence="1 2">PLS229</strain>
    </source>
</reference>
<dbReference type="KEGG" id="xtw:AB672_08805"/>
<dbReference type="AlphaFoldDB" id="Z9JMS1"/>
<organism evidence="1 2">
    <name type="scientific">Xylella taiwanensis</name>
    <dbReference type="NCBI Taxonomy" id="1444770"/>
    <lineage>
        <taxon>Bacteria</taxon>
        <taxon>Pseudomonadati</taxon>
        <taxon>Pseudomonadota</taxon>
        <taxon>Gammaproteobacteria</taxon>
        <taxon>Lysobacterales</taxon>
        <taxon>Lysobacteraceae</taxon>
        <taxon>Xylella</taxon>
    </lineage>
</organism>
<evidence type="ECO:0000313" key="2">
    <source>
        <dbReference type="Proteomes" id="UP000020406"/>
    </source>
</evidence>